<dbReference type="Proteomes" id="UP000006514">
    <property type="component" value="Unassembled WGS sequence"/>
</dbReference>
<dbReference type="OrthoDB" id="3208561at2759"/>
<proteinExistence type="predicted"/>
<dbReference type="EMBL" id="JH687922">
    <property type="protein sequence ID" value="EJD34761.1"/>
    <property type="molecule type" value="Genomic_DNA"/>
</dbReference>
<dbReference type="InterPro" id="IPR032675">
    <property type="entry name" value="LRR_dom_sf"/>
</dbReference>
<dbReference type="eggNOG" id="ENOG502RC81">
    <property type="taxonomic scope" value="Eukaryota"/>
</dbReference>
<protein>
    <recommendedName>
        <fullName evidence="3">F-box domain-containing protein</fullName>
    </recommendedName>
</protein>
<sequence>MFHRLTLSEYLVLPPRSIVSYVRYLRVTIADLDDAKDVYADLLGNMPHLNTVYWQPHETVAQAATTLRILTSPPSVTAFLANNVSLHELPADVDRSTARLRVLDMSQTDRDLLAVSGDDIHYEGVALERLTTLLIEQLEVLRIPGESLRLSFLASTIWPRLRELAIRGGAPLADAPLDRVLCAMPRLRILTLAVVRPEDRPLTLFPVNPTWHRILGLERLTLADPQPGENIFAHLGDALSELSLRDVPRYYVRRRLDPSFAPTILLSRNVIRILETLPLGGAFLRRLEITHREDGAENELLSLIAASCRNLVVFELHQYRADDLSFMQKSSQEVDMSFDSLANVLSPLRKLHQLRLNFDLGLPSPRTLASVVEYQWQPFFARKAVEISKDRHAGASGTSSAPQAALSK</sequence>
<name>J0D719_AURST</name>
<gene>
    <name evidence="1" type="ORF">AURDEDRAFT_176186</name>
</gene>
<evidence type="ECO:0000313" key="2">
    <source>
        <dbReference type="Proteomes" id="UP000006514"/>
    </source>
</evidence>
<dbReference type="AlphaFoldDB" id="J0D719"/>
<reference evidence="2" key="1">
    <citation type="journal article" date="2012" name="Science">
        <title>The Paleozoic origin of enzymatic lignin decomposition reconstructed from 31 fungal genomes.</title>
        <authorList>
            <person name="Floudas D."/>
            <person name="Binder M."/>
            <person name="Riley R."/>
            <person name="Barry K."/>
            <person name="Blanchette R.A."/>
            <person name="Henrissat B."/>
            <person name="Martinez A.T."/>
            <person name="Otillar R."/>
            <person name="Spatafora J.W."/>
            <person name="Yadav J.S."/>
            <person name="Aerts A."/>
            <person name="Benoit I."/>
            <person name="Boyd A."/>
            <person name="Carlson A."/>
            <person name="Copeland A."/>
            <person name="Coutinho P.M."/>
            <person name="de Vries R.P."/>
            <person name="Ferreira P."/>
            <person name="Findley K."/>
            <person name="Foster B."/>
            <person name="Gaskell J."/>
            <person name="Glotzer D."/>
            <person name="Gorecki P."/>
            <person name="Heitman J."/>
            <person name="Hesse C."/>
            <person name="Hori C."/>
            <person name="Igarashi K."/>
            <person name="Jurgens J.A."/>
            <person name="Kallen N."/>
            <person name="Kersten P."/>
            <person name="Kohler A."/>
            <person name="Kuees U."/>
            <person name="Kumar T.K.A."/>
            <person name="Kuo A."/>
            <person name="LaButti K."/>
            <person name="Larrondo L.F."/>
            <person name="Lindquist E."/>
            <person name="Ling A."/>
            <person name="Lombard V."/>
            <person name="Lucas S."/>
            <person name="Lundell T."/>
            <person name="Martin R."/>
            <person name="McLaughlin D.J."/>
            <person name="Morgenstern I."/>
            <person name="Morin E."/>
            <person name="Murat C."/>
            <person name="Nagy L.G."/>
            <person name="Nolan M."/>
            <person name="Ohm R.A."/>
            <person name="Patyshakuliyeva A."/>
            <person name="Rokas A."/>
            <person name="Ruiz-Duenas F.J."/>
            <person name="Sabat G."/>
            <person name="Salamov A."/>
            <person name="Samejima M."/>
            <person name="Schmutz J."/>
            <person name="Slot J.C."/>
            <person name="St John F."/>
            <person name="Stenlid J."/>
            <person name="Sun H."/>
            <person name="Sun S."/>
            <person name="Syed K."/>
            <person name="Tsang A."/>
            <person name="Wiebenga A."/>
            <person name="Young D."/>
            <person name="Pisabarro A."/>
            <person name="Eastwood D.C."/>
            <person name="Martin F."/>
            <person name="Cullen D."/>
            <person name="Grigoriev I.V."/>
            <person name="Hibbett D.S."/>
        </authorList>
    </citation>
    <scope>NUCLEOTIDE SEQUENCE [LARGE SCALE GENOMIC DNA]</scope>
    <source>
        <strain evidence="2">TFB10046</strain>
    </source>
</reference>
<dbReference type="KEGG" id="adl:AURDEDRAFT_176186"/>
<evidence type="ECO:0000313" key="1">
    <source>
        <dbReference type="EMBL" id="EJD34761.1"/>
    </source>
</evidence>
<organism evidence="1 2">
    <name type="scientific">Auricularia subglabra (strain TFB-10046 / SS5)</name>
    <name type="common">White-rot fungus</name>
    <name type="synonym">Auricularia delicata (strain TFB10046)</name>
    <dbReference type="NCBI Taxonomy" id="717982"/>
    <lineage>
        <taxon>Eukaryota</taxon>
        <taxon>Fungi</taxon>
        <taxon>Dikarya</taxon>
        <taxon>Basidiomycota</taxon>
        <taxon>Agaricomycotina</taxon>
        <taxon>Agaricomycetes</taxon>
        <taxon>Auriculariales</taxon>
        <taxon>Auriculariaceae</taxon>
        <taxon>Auricularia</taxon>
    </lineage>
</organism>
<evidence type="ECO:0008006" key="3">
    <source>
        <dbReference type="Google" id="ProtNLM"/>
    </source>
</evidence>
<dbReference type="Gene3D" id="3.80.10.10">
    <property type="entry name" value="Ribonuclease Inhibitor"/>
    <property type="match status" value="1"/>
</dbReference>
<keyword evidence="2" id="KW-1185">Reference proteome</keyword>
<dbReference type="OMA" id="SIRESCM"/>
<accession>J0D719</accession>
<dbReference type="InParanoid" id="J0D719"/>
<dbReference type="SUPFAM" id="SSF52058">
    <property type="entry name" value="L domain-like"/>
    <property type="match status" value="1"/>
</dbReference>